<dbReference type="RefSeq" id="WP_257317925.1">
    <property type="nucleotide sequence ID" value="NZ_JANFDG010000035.1"/>
</dbReference>
<evidence type="ECO:0000313" key="2">
    <source>
        <dbReference type="EMBL" id="MFC3072344.1"/>
    </source>
</evidence>
<name>A0ABV7DBQ7_9HYPH</name>
<protein>
    <submittedName>
        <fullName evidence="2">Uncharacterized protein</fullName>
    </submittedName>
</protein>
<organism evidence="2 3">
    <name type="scientific">Shinella pollutisoli</name>
    <dbReference type="NCBI Taxonomy" id="2250594"/>
    <lineage>
        <taxon>Bacteria</taxon>
        <taxon>Pseudomonadati</taxon>
        <taxon>Pseudomonadota</taxon>
        <taxon>Alphaproteobacteria</taxon>
        <taxon>Hyphomicrobiales</taxon>
        <taxon>Rhizobiaceae</taxon>
        <taxon>Shinella</taxon>
    </lineage>
</organism>
<accession>A0ABV7DBQ7</accession>
<reference evidence="3" key="1">
    <citation type="journal article" date="2019" name="Int. J. Syst. Evol. Microbiol.">
        <title>The Global Catalogue of Microorganisms (GCM) 10K type strain sequencing project: providing services to taxonomists for standard genome sequencing and annotation.</title>
        <authorList>
            <consortium name="The Broad Institute Genomics Platform"/>
            <consortium name="The Broad Institute Genome Sequencing Center for Infectious Disease"/>
            <person name="Wu L."/>
            <person name="Ma J."/>
        </authorList>
    </citation>
    <scope>NUCLEOTIDE SEQUENCE [LARGE SCALE GENOMIC DNA]</scope>
    <source>
        <strain evidence="3">KCTC 52677</strain>
    </source>
</reference>
<evidence type="ECO:0000256" key="1">
    <source>
        <dbReference type="SAM" id="SignalP"/>
    </source>
</evidence>
<dbReference type="EMBL" id="JBHRSP010000006">
    <property type="protein sequence ID" value="MFC3072344.1"/>
    <property type="molecule type" value="Genomic_DNA"/>
</dbReference>
<feature type="signal peptide" evidence="1">
    <location>
        <begin position="1"/>
        <end position="19"/>
    </location>
</feature>
<proteinExistence type="predicted"/>
<evidence type="ECO:0000313" key="3">
    <source>
        <dbReference type="Proteomes" id="UP001595377"/>
    </source>
</evidence>
<keyword evidence="3" id="KW-1185">Reference proteome</keyword>
<gene>
    <name evidence="2" type="ORF">ACFOHH_04415</name>
</gene>
<keyword evidence="1" id="KW-0732">Signal</keyword>
<comment type="caution">
    <text evidence="2">The sequence shown here is derived from an EMBL/GenBank/DDBJ whole genome shotgun (WGS) entry which is preliminary data.</text>
</comment>
<dbReference type="Proteomes" id="UP001595377">
    <property type="component" value="Unassembled WGS sequence"/>
</dbReference>
<sequence length="131" mass="14615">MRSILVAVLMLAGTFHANAACNESLLEITAWNIQAIDADTNELSYSIRSNAAKDIRMIDGQLGFRDALGGRIGPLQIERDTVIPAGGTFTDKGLWGRYTFERLLRLKKEEVEPYTCIRAVLYEDGTKETFD</sequence>
<feature type="chain" id="PRO_5046005425" evidence="1">
    <location>
        <begin position="20"/>
        <end position="131"/>
    </location>
</feature>